<feature type="compositionally biased region" description="Low complexity" evidence="2">
    <location>
        <begin position="2064"/>
        <end position="2078"/>
    </location>
</feature>
<dbReference type="Proteomes" id="UP001165080">
    <property type="component" value="Unassembled WGS sequence"/>
</dbReference>
<feature type="compositionally biased region" description="Low complexity" evidence="2">
    <location>
        <begin position="1949"/>
        <end position="1963"/>
    </location>
</feature>
<feature type="compositionally biased region" description="Low complexity" evidence="2">
    <location>
        <begin position="436"/>
        <end position="457"/>
    </location>
</feature>
<name>A0A9W6F9D6_9CHLO</name>
<keyword evidence="4" id="KW-1185">Reference proteome</keyword>
<feature type="coiled-coil region" evidence="1">
    <location>
        <begin position="1616"/>
        <end position="1676"/>
    </location>
</feature>
<evidence type="ECO:0000313" key="4">
    <source>
        <dbReference type="Proteomes" id="UP001165080"/>
    </source>
</evidence>
<feature type="compositionally biased region" description="Low complexity" evidence="2">
    <location>
        <begin position="1061"/>
        <end position="1105"/>
    </location>
</feature>
<feature type="compositionally biased region" description="Polar residues" evidence="2">
    <location>
        <begin position="1870"/>
        <end position="1886"/>
    </location>
</feature>
<feature type="compositionally biased region" description="Gly residues" evidence="2">
    <location>
        <begin position="1179"/>
        <end position="1194"/>
    </location>
</feature>
<sequence length="2138" mass="223882">MTLEKGKAYGQEQIQQTLQDKARTRLNNPAPHQAPQRERVSRSTIPSSARQGGGGGGGGGGAGGGGGGGGGAPRTRRWKSLIRPDVNLGVPQLMMILEPNIVWEHTKAYVGAVGREVEANVTPGEFFEGWHKGGRRAHGVYEGSYWELMGDCDELAEMLRKLSKAPALLDEPPLELPPPPELPAWDDFKPNLHLIPAAPSLPPLKLPPFRAPILEPELPFMEPEYLPLPTVPPAPKEEPLPIFIPPEFLQVEPLVEPEYVDPPPPITPESPHPPAFGQPKHGHDWSGNRPFQLDLPSRESFLADAASKRIMDTSRFVHPPNNLPRVPELEQLDIDMLRGLDLEPIPRLELAWMGGPEPDPPYASVPSSPAALSRSTSRAPSRPLSAAPSRPMSAAAPAVRPLSAAPPPPRPMSAAVSPASGGGGRGGSGSGGGPVGPSSPFASAAAAEEAEVLAAPPTASVGRPRAASASIRKTQLDSDGGAVRPWSAGPSRAAPAAADAAAAAPAAPAAAGPKTPRIRSARGGSGGLGIRTFQPPPPPPPQASVRTPEELAWEEARSVASEASGTPRMWVNFSAPFADLPPIMLPPRPEPGPEPLPEDFPHDTLEELPVYQPPALLDSPVYEEPPQFVPVWAPPCEPRPVGFLRGTAPVLLCDVSGTMNPRQQGRFRDMKRCAVDLLDPEGEIATAAVGFDVITFSGGAWSWSAGYGERMGLLQSSQVPYSGRQVGGRYSSKTPPGAGGPGSRNASPDRIGGRFGAPSSAASSFGGKGGGIALMPAQPDLLSDAQCWVANWPDAVGQTNLLAAFALAEQLHGPGADCWYVLSDGMAHDQQGCLEFLARRNDAGCMPVIHAVGFLPAEASPDTAGERFLRGIAELTGGSYQRYTPDIAKVWVAGQGFVRHELRGESPEQREERQWSERQLRAERIKNLRLGIVEPLEATMERVAVMHNQLRVAPSVRSNEAAVAEARRRHNLASESVRLTNERRLADATSSYEAALQAARARNQAKVDAAREAFLQSHGEWEREYLERVQEWEDAKATLERQREEQLAAARAAVPSPYGTPSSSGAAKPSTASASPLSPSQSQPQPYLMSSPGSSGSRPTSATRAAAFPRNRAGSLLLSPSIEPSEHRAAYAAAEYDTVHGLDRLSEKLSYSSSATPPGSRPLSAIAAAASSGGSRPVSGGGVKSDGGDGGGGAAAAAAGGASEYLEAITEDMTEASAPLDAVYTGGATAAAAAAADGALDDDGLDVRPSRGRGGGGGGGRDQDSAGRGSGGGSRISSAASAPPPSSRPLSGRASGSIGGAAAAAGGGGSVRLGSARSASSAGGGRKSSVLGSLPGAASLPLPPPPLPEPSSPLAPLRGERSDDFKRRLFPAEVVEELDATNAARLGEIRQRWEDIVNADVAANAGRRLSTMRRNAARLEEYRAAVYDTYANGLIRDVVYGGAVRVAANLALMDNAEAAYLAEVERINAENDRLRALHTAEVEERRAKEGVHAQAVRRWQEGQEAAQRQHEADREKARAEHEANITRLKAEWRAKTQQVLELNDARLTEAEAMHEALTDQIKETNRQHKEEHTEALRQRREVEATNLSRLAEAKAVHKVRLESRAADNERLIRNSMEEHQALCVRLAEEYEENKAQSEVDHSELVAFLRAANEQLTEEARRRYQEALAEVQAAYEAECAEVREAHARELERVKRFNVEIWPKVHVARLAQAELARVQLFAEHIRFCANKFEMGVNFVPNTPNYDRVVEMQALTEALSKAFPDVAPNSLPWPDHERRLEPGTGWVAAPAARNLTYRDPMDIINKIAKGKPINLSSNQGNSNGPSRGDSPAPPTSRGHSAGPAGAVGAAADGGDAAAGSLTSGGSTDEALSPQHTQHPIPYGSSSSYTPRHLTRPLSAGRARFANVLGGIGGGGESSYGYGSQRPMSAAVPAPSSARVEAWGNAAAAAASALSSPGGPLRPNSAAGGSGGGGGGYQNPSAWRRSNTSVLRAGSPRLPSTYAASNFGGGGGGGPSSTAGGVAASSTLASAVAAAAAATAAMGALGSRPGTARPGTAHGSVGGGGLGSSRPRSAGPGPRPPARVAVDVTSLQASVARSKAQAGAHMLTSAALAGFSKDVPKLRYPEVDVPQALTIASSLRSS</sequence>
<feature type="compositionally biased region" description="Pro residues" evidence="2">
    <location>
        <begin position="1341"/>
        <end position="1353"/>
    </location>
</feature>
<feature type="region of interest" description="Disordered" evidence="2">
    <location>
        <begin position="1949"/>
        <end position="1979"/>
    </location>
</feature>
<dbReference type="SUPFAM" id="SSF53300">
    <property type="entry name" value="vWA-like"/>
    <property type="match status" value="1"/>
</dbReference>
<accession>A0A9W6F9D6</accession>
<evidence type="ECO:0000313" key="3">
    <source>
        <dbReference type="EMBL" id="GLC61168.1"/>
    </source>
</evidence>
<feature type="region of interest" description="Disordered" evidence="2">
    <location>
        <begin position="1043"/>
        <end position="1105"/>
    </location>
</feature>
<dbReference type="InterPro" id="IPR036465">
    <property type="entry name" value="vWFA_dom_sf"/>
</dbReference>
<feature type="region of interest" description="Disordered" evidence="2">
    <location>
        <begin position="1235"/>
        <end position="1359"/>
    </location>
</feature>
<comment type="caution">
    <text evidence="3">The sequence shown here is derived from an EMBL/GenBank/DDBJ whole genome shotgun (WGS) entry which is preliminary data.</text>
</comment>
<feature type="compositionally biased region" description="Gly residues" evidence="2">
    <location>
        <begin position="51"/>
        <end position="72"/>
    </location>
</feature>
<protein>
    <submittedName>
        <fullName evidence="3">Uncharacterized protein</fullName>
    </submittedName>
</protein>
<feature type="compositionally biased region" description="Low complexity" evidence="2">
    <location>
        <begin position="1835"/>
        <end position="1863"/>
    </location>
</feature>
<feature type="region of interest" description="Disordered" evidence="2">
    <location>
        <begin position="1"/>
        <end position="76"/>
    </location>
</feature>
<feature type="compositionally biased region" description="Low complexity" evidence="2">
    <location>
        <begin position="493"/>
        <end position="511"/>
    </location>
</feature>
<feature type="compositionally biased region" description="Polar residues" evidence="2">
    <location>
        <begin position="1811"/>
        <end position="1822"/>
    </location>
</feature>
<feature type="compositionally biased region" description="Gly residues" evidence="2">
    <location>
        <begin position="1964"/>
        <end position="1973"/>
    </location>
</feature>
<feature type="region of interest" description="Disordered" evidence="2">
    <location>
        <begin position="2041"/>
        <end position="2078"/>
    </location>
</feature>
<organism evidence="3 4">
    <name type="scientific">Pleodorina starrii</name>
    <dbReference type="NCBI Taxonomy" id="330485"/>
    <lineage>
        <taxon>Eukaryota</taxon>
        <taxon>Viridiplantae</taxon>
        <taxon>Chlorophyta</taxon>
        <taxon>core chlorophytes</taxon>
        <taxon>Chlorophyceae</taxon>
        <taxon>CS clade</taxon>
        <taxon>Chlamydomonadales</taxon>
        <taxon>Volvocaceae</taxon>
        <taxon>Pleodorina</taxon>
    </lineage>
</organism>
<evidence type="ECO:0000256" key="2">
    <source>
        <dbReference type="SAM" id="MobiDB-lite"/>
    </source>
</evidence>
<feature type="compositionally biased region" description="Low complexity" evidence="2">
    <location>
        <begin position="1312"/>
        <end position="1340"/>
    </location>
</feature>
<keyword evidence="1" id="KW-0175">Coiled coil</keyword>
<gene>
    <name evidence="3" type="primary">PLEST011033</name>
    <name evidence="3" type="ORF">PLESTB_001725600</name>
</gene>
<feature type="coiled-coil region" evidence="1">
    <location>
        <begin position="1547"/>
        <end position="1585"/>
    </location>
</feature>
<reference evidence="3 4" key="1">
    <citation type="journal article" date="2023" name="Commun. Biol.">
        <title>Reorganization of the ancestral sex-determining regions during the evolution of trioecy in Pleodorina starrii.</title>
        <authorList>
            <person name="Takahashi K."/>
            <person name="Suzuki S."/>
            <person name="Kawai-Toyooka H."/>
            <person name="Yamamoto K."/>
            <person name="Hamaji T."/>
            <person name="Ootsuki R."/>
            <person name="Yamaguchi H."/>
            <person name="Kawachi M."/>
            <person name="Higashiyama T."/>
            <person name="Nozaki H."/>
        </authorList>
    </citation>
    <scope>NUCLEOTIDE SEQUENCE [LARGE SCALE GENOMIC DNA]</scope>
    <source>
        <strain evidence="3 4">NIES-4479</strain>
    </source>
</reference>
<feature type="region of interest" description="Disordered" evidence="2">
    <location>
        <begin position="1150"/>
        <end position="1201"/>
    </location>
</feature>
<feature type="region of interest" description="Disordered" evidence="2">
    <location>
        <begin position="1807"/>
        <end position="1890"/>
    </location>
</feature>
<dbReference type="Gene3D" id="3.40.50.410">
    <property type="entry name" value="von Willebrand factor, type A domain"/>
    <property type="match status" value="1"/>
</dbReference>
<feature type="compositionally biased region" description="Low complexity" evidence="2">
    <location>
        <begin position="364"/>
        <end position="403"/>
    </location>
</feature>
<evidence type="ECO:0000256" key="1">
    <source>
        <dbReference type="SAM" id="Coils"/>
    </source>
</evidence>
<feature type="region of interest" description="Disordered" evidence="2">
    <location>
        <begin position="359"/>
        <end position="564"/>
    </location>
</feature>
<dbReference type="PANTHER" id="PTHR48125:SF10">
    <property type="entry name" value="OS12G0136300 PROTEIN"/>
    <property type="match status" value="1"/>
</dbReference>
<proteinExistence type="predicted"/>
<feature type="compositionally biased region" description="Gly residues" evidence="2">
    <location>
        <begin position="420"/>
        <end position="435"/>
    </location>
</feature>
<feature type="region of interest" description="Disordered" evidence="2">
    <location>
        <begin position="724"/>
        <end position="763"/>
    </location>
</feature>
<feature type="compositionally biased region" description="Low complexity" evidence="2">
    <location>
        <begin position="1288"/>
        <end position="1304"/>
    </location>
</feature>
<dbReference type="EMBL" id="BRXU01000042">
    <property type="protein sequence ID" value="GLC61168.1"/>
    <property type="molecule type" value="Genomic_DNA"/>
</dbReference>
<feature type="compositionally biased region" description="Low complexity" evidence="2">
    <location>
        <begin position="1161"/>
        <end position="1178"/>
    </location>
</feature>
<dbReference type="PANTHER" id="PTHR48125">
    <property type="entry name" value="LP07818P1"/>
    <property type="match status" value="1"/>
</dbReference>